<proteinExistence type="predicted"/>
<reference evidence="2 3" key="1">
    <citation type="journal article" date="2018" name="Cell">
        <title>The Chara Genome: Secondary Complexity and Implications for Plant Terrestrialization.</title>
        <authorList>
            <person name="Nishiyama T."/>
            <person name="Sakayama H."/>
            <person name="Vries J.D."/>
            <person name="Buschmann H."/>
            <person name="Saint-Marcoux D."/>
            <person name="Ullrich K.K."/>
            <person name="Haas F.B."/>
            <person name="Vanderstraeten L."/>
            <person name="Becker D."/>
            <person name="Lang D."/>
            <person name="Vosolsobe S."/>
            <person name="Rombauts S."/>
            <person name="Wilhelmsson P.K.I."/>
            <person name="Janitza P."/>
            <person name="Kern R."/>
            <person name="Heyl A."/>
            <person name="Rumpler F."/>
            <person name="Villalobos L.I.A.C."/>
            <person name="Clay J.M."/>
            <person name="Skokan R."/>
            <person name="Toyoda A."/>
            <person name="Suzuki Y."/>
            <person name="Kagoshima H."/>
            <person name="Schijlen E."/>
            <person name="Tajeshwar N."/>
            <person name="Catarino B."/>
            <person name="Hetherington A.J."/>
            <person name="Saltykova A."/>
            <person name="Bonnot C."/>
            <person name="Breuninger H."/>
            <person name="Symeonidi A."/>
            <person name="Radhakrishnan G.V."/>
            <person name="Van Nieuwerburgh F."/>
            <person name="Deforce D."/>
            <person name="Chang C."/>
            <person name="Karol K.G."/>
            <person name="Hedrich R."/>
            <person name="Ulvskov P."/>
            <person name="Glockner G."/>
            <person name="Delwiche C.F."/>
            <person name="Petrasek J."/>
            <person name="Van de Peer Y."/>
            <person name="Friml J."/>
            <person name="Beilby M."/>
            <person name="Dolan L."/>
            <person name="Kohara Y."/>
            <person name="Sugano S."/>
            <person name="Fujiyama A."/>
            <person name="Delaux P.-M."/>
            <person name="Quint M."/>
            <person name="TheiBen G."/>
            <person name="Hagemann M."/>
            <person name="Harholt J."/>
            <person name="Dunand C."/>
            <person name="Zachgo S."/>
            <person name="Langdale J."/>
            <person name="Maumus F."/>
            <person name="Straeten D.V.D."/>
            <person name="Gould S.B."/>
            <person name="Rensing S.A."/>
        </authorList>
    </citation>
    <scope>NUCLEOTIDE SEQUENCE [LARGE SCALE GENOMIC DNA]</scope>
    <source>
        <strain evidence="2 3">S276</strain>
    </source>
</reference>
<feature type="region of interest" description="Disordered" evidence="1">
    <location>
        <begin position="36"/>
        <end position="74"/>
    </location>
</feature>
<keyword evidence="3" id="KW-1185">Reference proteome</keyword>
<evidence type="ECO:0000313" key="2">
    <source>
        <dbReference type="EMBL" id="GBG85527.1"/>
    </source>
</evidence>
<protein>
    <submittedName>
        <fullName evidence="2">Uncharacterized protein</fullName>
    </submittedName>
</protein>
<name>A0A388LT92_CHABU</name>
<evidence type="ECO:0000256" key="1">
    <source>
        <dbReference type="SAM" id="MobiDB-lite"/>
    </source>
</evidence>
<dbReference type="Proteomes" id="UP000265515">
    <property type="component" value="Unassembled WGS sequence"/>
</dbReference>
<dbReference type="AlphaFoldDB" id="A0A388LT92"/>
<dbReference type="EMBL" id="BFEA01000522">
    <property type="protein sequence ID" value="GBG85527.1"/>
    <property type="molecule type" value="Genomic_DNA"/>
</dbReference>
<dbReference type="Gramene" id="GBG85527">
    <property type="protein sequence ID" value="GBG85527"/>
    <property type="gene ID" value="CBR_g40165"/>
</dbReference>
<sequence>MGKIGVHKYAAIPVFTSTDRKDLEAVESALIRTWSPALNSRPGGNARCGKKNKKRPGKKERYRKQSSDGDGKKKVRHVVRGKIIEIKSSGSNYDTVKIVEFLRGMSKKRRKNKNKDVNIESMDGDVWADGWRLMRRLFGETRVKWDWGTRPLRKCKSLFEDGGVITLRRISEASPMTLKLRDDRVGMFKSPWKKKKLLGLGVADLLKYYGAVKAFTTNRSRAKARLMISQAIKEAHGVSVRKRVVARIRFDDRIKKSEVARLVRRKVEGMQLDKSMKEIVRQRARVVWTKCPNVGSILHNHRRFALSGASSCTCAGLAYPKRDGHVHFRIGELNGISPIVKNAKNVPKQQEESREKRLIEEVMEAFSLWEDAYGRPCGKIEVTREEARSCFSRLDVEDGSEGGMEEVVRIKDELKGLVLAPLDRNPGDTLVQCLFLYAKGMNETFFKNESYRICREEERVELEKAKLEYKKRALDVHGEWNEKGRFGDA</sequence>
<comment type="caution">
    <text evidence="2">The sequence shown here is derived from an EMBL/GenBank/DDBJ whole genome shotgun (WGS) entry which is preliminary data.</text>
</comment>
<accession>A0A388LT92</accession>
<organism evidence="2 3">
    <name type="scientific">Chara braunii</name>
    <name type="common">Braun's stonewort</name>
    <dbReference type="NCBI Taxonomy" id="69332"/>
    <lineage>
        <taxon>Eukaryota</taxon>
        <taxon>Viridiplantae</taxon>
        <taxon>Streptophyta</taxon>
        <taxon>Charophyceae</taxon>
        <taxon>Charales</taxon>
        <taxon>Characeae</taxon>
        <taxon>Chara</taxon>
    </lineage>
</organism>
<evidence type="ECO:0000313" key="3">
    <source>
        <dbReference type="Proteomes" id="UP000265515"/>
    </source>
</evidence>
<feature type="compositionally biased region" description="Basic and acidic residues" evidence="1">
    <location>
        <begin position="63"/>
        <end position="72"/>
    </location>
</feature>
<gene>
    <name evidence="2" type="ORF">CBR_g40165</name>
</gene>
<feature type="compositionally biased region" description="Basic residues" evidence="1">
    <location>
        <begin position="48"/>
        <end position="62"/>
    </location>
</feature>